<evidence type="ECO:0000313" key="9">
    <source>
        <dbReference type="EMBL" id="PVD22642.1"/>
    </source>
</evidence>
<evidence type="ECO:0000259" key="8">
    <source>
        <dbReference type="Pfam" id="PF04893"/>
    </source>
</evidence>
<dbReference type="InterPro" id="IPR006977">
    <property type="entry name" value="Yip1_dom"/>
</dbReference>
<evidence type="ECO:0000256" key="5">
    <source>
        <dbReference type="ARBA" id="ARBA00023136"/>
    </source>
</evidence>
<feature type="region of interest" description="Disordered" evidence="7">
    <location>
        <begin position="315"/>
        <end position="368"/>
    </location>
</feature>
<evidence type="ECO:0000256" key="3">
    <source>
        <dbReference type="ARBA" id="ARBA00022692"/>
    </source>
</evidence>
<dbReference type="GO" id="GO:0016192">
    <property type="term" value="P:vesicle-mediated transport"/>
    <property type="evidence" value="ECO:0007669"/>
    <property type="project" value="InterPro"/>
</dbReference>
<keyword evidence="4 6" id="KW-1133">Transmembrane helix</keyword>
<keyword evidence="5 6" id="KW-0472">Membrane</keyword>
<organism evidence="9 10">
    <name type="scientific">Pomacea canaliculata</name>
    <name type="common">Golden apple snail</name>
    <dbReference type="NCBI Taxonomy" id="400727"/>
    <lineage>
        <taxon>Eukaryota</taxon>
        <taxon>Metazoa</taxon>
        <taxon>Spiralia</taxon>
        <taxon>Lophotrochozoa</taxon>
        <taxon>Mollusca</taxon>
        <taxon>Gastropoda</taxon>
        <taxon>Caenogastropoda</taxon>
        <taxon>Architaenioglossa</taxon>
        <taxon>Ampullarioidea</taxon>
        <taxon>Ampullariidae</taxon>
        <taxon>Pomacea</taxon>
    </lineage>
</organism>
<feature type="compositionally biased region" description="Basic and acidic residues" evidence="7">
    <location>
        <begin position="339"/>
        <end position="357"/>
    </location>
</feature>
<dbReference type="Pfam" id="PF04893">
    <property type="entry name" value="Yip1"/>
    <property type="match status" value="1"/>
</dbReference>
<accession>A0A2T7NNB7</accession>
<keyword evidence="10" id="KW-1185">Reference proteome</keyword>
<reference evidence="9 10" key="1">
    <citation type="submission" date="2018-04" db="EMBL/GenBank/DDBJ databases">
        <title>The genome of golden apple snail Pomacea canaliculata provides insight into stress tolerance and invasive adaptation.</title>
        <authorList>
            <person name="Liu C."/>
            <person name="Liu B."/>
            <person name="Ren Y."/>
            <person name="Zhang Y."/>
            <person name="Wang H."/>
            <person name="Li S."/>
            <person name="Jiang F."/>
            <person name="Yin L."/>
            <person name="Zhang G."/>
            <person name="Qian W."/>
            <person name="Fan W."/>
        </authorList>
    </citation>
    <scope>NUCLEOTIDE SEQUENCE [LARGE SCALE GENOMIC DNA]</scope>
    <source>
        <strain evidence="9">SZHN2017</strain>
        <tissue evidence="9">Muscle</tissue>
    </source>
</reference>
<evidence type="ECO:0000256" key="6">
    <source>
        <dbReference type="RuleBase" id="RU361264"/>
    </source>
</evidence>
<dbReference type="GO" id="GO:0031267">
    <property type="term" value="F:small GTPase binding"/>
    <property type="evidence" value="ECO:0007669"/>
    <property type="project" value="InterPro"/>
</dbReference>
<dbReference type="AlphaFoldDB" id="A0A2T7NNB7"/>
<feature type="region of interest" description="Disordered" evidence="7">
    <location>
        <begin position="1"/>
        <end position="63"/>
    </location>
</feature>
<dbReference type="OrthoDB" id="10256463at2759"/>
<comment type="subcellular location">
    <subcellularLocation>
        <location evidence="6">Golgi apparatus membrane</location>
        <topology evidence="6">Multi-pass membrane protein</topology>
    </subcellularLocation>
    <subcellularLocation>
        <location evidence="1">Membrane</location>
        <topology evidence="1">Multi-pass membrane protein</topology>
    </subcellularLocation>
</comment>
<feature type="domain" description="Yip1" evidence="8">
    <location>
        <begin position="103"/>
        <end position="269"/>
    </location>
</feature>
<gene>
    <name evidence="9" type="ORF">C0Q70_15897</name>
</gene>
<protein>
    <recommendedName>
        <fullName evidence="6">Protein YIPF</fullName>
    </recommendedName>
</protein>
<dbReference type="GO" id="GO:0000139">
    <property type="term" value="C:Golgi membrane"/>
    <property type="evidence" value="ECO:0007669"/>
    <property type="project" value="UniProtKB-SubCell"/>
</dbReference>
<evidence type="ECO:0000256" key="7">
    <source>
        <dbReference type="SAM" id="MobiDB-lite"/>
    </source>
</evidence>
<dbReference type="STRING" id="400727.A0A2T7NNB7"/>
<evidence type="ECO:0000256" key="4">
    <source>
        <dbReference type="ARBA" id="ARBA00022989"/>
    </source>
</evidence>
<comment type="similarity">
    <text evidence="2 6">Belongs to the YIP1 family.</text>
</comment>
<dbReference type="InterPro" id="IPR039765">
    <property type="entry name" value="Yip5/YIPF1/YIPF2"/>
</dbReference>
<evidence type="ECO:0000256" key="2">
    <source>
        <dbReference type="ARBA" id="ARBA00010596"/>
    </source>
</evidence>
<evidence type="ECO:0000256" key="1">
    <source>
        <dbReference type="ARBA" id="ARBA00004141"/>
    </source>
</evidence>
<keyword evidence="3 6" id="KW-0812">Transmembrane</keyword>
<dbReference type="PANTHER" id="PTHR12822">
    <property type="entry name" value="PROTEIN YIPF"/>
    <property type="match status" value="1"/>
</dbReference>
<name>A0A2T7NNB7_POMCA</name>
<feature type="transmembrane region" description="Helical" evidence="6">
    <location>
        <begin position="162"/>
        <end position="184"/>
    </location>
</feature>
<feature type="compositionally biased region" description="Basic and acidic residues" evidence="7">
    <location>
        <begin position="33"/>
        <end position="43"/>
    </location>
</feature>
<feature type="transmembrane region" description="Helical" evidence="6">
    <location>
        <begin position="121"/>
        <end position="142"/>
    </location>
</feature>
<dbReference type="Proteomes" id="UP000245119">
    <property type="component" value="Linkage Group LG10"/>
</dbReference>
<dbReference type="EMBL" id="PZQS01000010">
    <property type="protein sequence ID" value="PVD22642.1"/>
    <property type="molecule type" value="Genomic_DNA"/>
</dbReference>
<feature type="transmembrane region" description="Helical" evidence="6">
    <location>
        <begin position="196"/>
        <end position="216"/>
    </location>
</feature>
<sequence>MAASVSIDVDALGSKPDDGLHFQDIPHNTWSGDGRESEQDGRTQTHSFTNFPHSAADSDDEESDKAELLKDKRTASFWTFEYYQQFFDVETSQVAGRIFGSMFPRPQVNYLEKHIRPNPDLYGPFWICTTLVFTTAIAGNLANYFQTVGTNQWVYDFHKVTWAASAIFAYWWLIPFALLMVLWWRGNPAHYTFLEILCLYGYSLAIYIPISLLWVIQIIWLQWLLVMLGAALSGSVLLLAFWPAVREDVKKVALTIMAIIFILHFALALGFMLCFFYVPSNNMQHSQLVPSNTTVAAVVENSALKLSLVNQSQAQPDSVTDSKPQAGLRLESSGEEESRETTADLEKNSRERGEGHRNHMGPTVVTEL</sequence>
<evidence type="ECO:0000313" key="10">
    <source>
        <dbReference type="Proteomes" id="UP000245119"/>
    </source>
</evidence>
<dbReference type="PANTHER" id="PTHR12822:SF2">
    <property type="entry name" value="PROTEIN YIPF"/>
    <property type="match status" value="1"/>
</dbReference>
<proteinExistence type="inferred from homology"/>
<feature type="transmembrane region" description="Helical" evidence="6">
    <location>
        <begin position="252"/>
        <end position="278"/>
    </location>
</feature>
<feature type="transmembrane region" description="Helical" evidence="6">
    <location>
        <begin position="222"/>
        <end position="245"/>
    </location>
</feature>
<comment type="caution">
    <text evidence="9">The sequence shown here is derived from an EMBL/GenBank/DDBJ whole genome shotgun (WGS) entry which is preliminary data.</text>
</comment>